<keyword evidence="2" id="KW-0812">Transmembrane</keyword>
<proteinExistence type="predicted"/>
<keyword evidence="4" id="KW-1185">Reference proteome</keyword>
<feature type="transmembrane region" description="Helical" evidence="2">
    <location>
        <begin position="101"/>
        <end position="119"/>
    </location>
</feature>
<evidence type="ECO:0000313" key="3">
    <source>
        <dbReference type="EMBL" id="KAG2501531.1"/>
    </source>
</evidence>
<name>A0A835YIG2_9CHLO</name>
<feature type="compositionally biased region" description="Basic and acidic residues" evidence="1">
    <location>
        <begin position="34"/>
        <end position="48"/>
    </location>
</feature>
<dbReference type="Proteomes" id="UP000612055">
    <property type="component" value="Unassembled WGS sequence"/>
</dbReference>
<dbReference type="EMBL" id="JAEHOE010000001">
    <property type="protein sequence ID" value="KAG2501531.1"/>
    <property type="molecule type" value="Genomic_DNA"/>
</dbReference>
<feature type="region of interest" description="Disordered" evidence="1">
    <location>
        <begin position="34"/>
        <end position="77"/>
    </location>
</feature>
<dbReference type="AlphaFoldDB" id="A0A835YIG2"/>
<accession>A0A835YIG2</accession>
<keyword evidence="2" id="KW-1133">Transmembrane helix</keyword>
<evidence type="ECO:0000256" key="2">
    <source>
        <dbReference type="SAM" id="Phobius"/>
    </source>
</evidence>
<sequence>MMLRAPAVSLAPARTQRCARPVLVRADPPQVRQTREFREGDSEVKRSDAGGVTQRPDGLYADLNAGQPRQKSNLSPEMKARLRKEYTGFGGSENTAMSSNYFLWISGIIATLAILSWLGGAL</sequence>
<organism evidence="3 4">
    <name type="scientific">Edaphochlamys debaryana</name>
    <dbReference type="NCBI Taxonomy" id="47281"/>
    <lineage>
        <taxon>Eukaryota</taxon>
        <taxon>Viridiplantae</taxon>
        <taxon>Chlorophyta</taxon>
        <taxon>core chlorophytes</taxon>
        <taxon>Chlorophyceae</taxon>
        <taxon>CS clade</taxon>
        <taxon>Chlamydomonadales</taxon>
        <taxon>Chlamydomonadales incertae sedis</taxon>
        <taxon>Edaphochlamys</taxon>
    </lineage>
</organism>
<comment type="caution">
    <text evidence="3">The sequence shown here is derived from an EMBL/GenBank/DDBJ whole genome shotgun (WGS) entry which is preliminary data.</text>
</comment>
<dbReference type="OrthoDB" id="1680954at2759"/>
<evidence type="ECO:0000256" key="1">
    <source>
        <dbReference type="SAM" id="MobiDB-lite"/>
    </source>
</evidence>
<protein>
    <submittedName>
        <fullName evidence="3">Uncharacterized protein</fullName>
    </submittedName>
</protein>
<keyword evidence="2" id="KW-0472">Membrane</keyword>
<gene>
    <name evidence="3" type="ORF">HYH03_000038</name>
</gene>
<reference evidence="3" key="1">
    <citation type="journal article" date="2020" name="bioRxiv">
        <title>Comparative genomics of Chlamydomonas.</title>
        <authorList>
            <person name="Craig R.J."/>
            <person name="Hasan A.R."/>
            <person name="Ness R.W."/>
            <person name="Keightley P.D."/>
        </authorList>
    </citation>
    <scope>NUCLEOTIDE SEQUENCE</scope>
    <source>
        <strain evidence="3">CCAP 11/70</strain>
    </source>
</reference>
<evidence type="ECO:0000313" key="4">
    <source>
        <dbReference type="Proteomes" id="UP000612055"/>
    </source>
</evidence>